<dbReference type="InterPro" id="IPR039422">
    <property type="entry name" value="MarR/SlyA-like"/>
</dbReference>
<dbReference type="SMART" id="SM00347">
    <property type="entry name" value="HTH_MARR"/>
    <property type="match status" value="1"/>
</dbReference>
<dbReference type="InterPro" id="IPR036390">
    <property type="entry name" value="WH_DNA-bd_sf"/>
</dbReference>
<name>A0ABP9QM51_9PSEU</name>
<dbReference type="InterPro" id="IPR000835">
    <property type="entry name" value="HTH_MarR-typ"/>
</dbReference>
<dbReference type="InterPro" id="IPR036388">
    <property type="entry name" value="WH-like_DNA-bd_sf"/>
</dbReference>
<accession>A0ABP9QM51</accession>
<dbReference type="PRINTS" id="PR00598">
    <property type="entry name" value="HTHMARR"/>
</dbReference>
<dbReference type="RefSeq" id="WP_185062355.1">
    <property type="nucleotide sequence ID" value="NZ_BAABJP010000030.1"/>
</dbReference>
<sequence>MPDSRVGELNNIDLLALDRQVCFGLAVAARTVIALYRPLLEPMGLTHPQYLVMLALWERAPRSGRELASALQLDPGTLTPLLKRLESAGYLVRHRDPSDERSLAITLTPAGRELRDQALCIPPAIIDRLGMPLSELEALRDSLDKVIAAATTEPPSSRRTSAGRAG</sequence>
<evidence type="ECO:0000313" key="4">
    <source>
        <dbReference type="Proteomes" id="UP001428817"/>
    </source>
</evidence>
<reference evidence="4" key="1">
    <citation type="journal article" date="2019" name="Int. J. Syst. Evol. Microbiol.">
        <title>The Global Catalogue of Microorganisms (GCM) 10K type strain sequencing project: providing services to taxonomists for standard genome sequencing and annotation.</title>
        <authorList>
            <consortium name="The Broad Institute Genomics Platform"/>
            <consortium name="The Broad Institute Genome Sequencing Center for Infectious Disease"/>
            <person name="Wu L."/>
            <person name="Ma J."/>
        </authorList>
    </citation>
    <scope>NUCLEOTIDE SEQUENCE [LARGE SCALE GENOMIC DNA]</scope>
    <source>
        <strain evidence="4">JCM 18303</strain>
    </source>
</reference>
<keyword evidence="4" id="KW-1185">Reference proteome</keyword>
<proteinExistence type="predicted"/>
<dbReference type="EMBL" id="BAABJP010000030">
    <property type="protein sequence ID" value="GAA5164294.1"/>
    <property type="molecule type" value="Genomic_DNA"/>
</dbReference>
<dbReference type="Gene3D" id="1.10.10.10">
    <property type="entry name" value="Winged helix-like DNA-binding domain superfamily/Winged helix DNA-binding domain"/>
    <property type="match status" value="1"/>
</dbReference>
<evidence type="ECO:0000256" key="1">
    <source>
        <dbReference type="ARBA" id="ARBA00004496"/>
    </source>
</evidence>
<dbReference type="SUPFAM" id="SSF46785">
    <property type="entry name" value="Winged helix' DNA-binding domain"/>
    <property type="match status" value="1"/>
</dbReference>
<dbReference type="Pfam" id="PF01047">
    <property type="entry name" value="MarR"/>
    <property type="match status" value="1"/>
</dbReference>
<dbReference type="Proteomes" id="UP001428817">
    <property type="component" value="Unassembled WGS sequence"/>
</dbReference>
<feature type="domain" description="HTH marR-type" evidence="2">
    <location>
        <begin position="18"/>
        <end position="148"/>
    </location>
</feature>
<organism evidence="3 4">
    <name type="scientific">Pseudonocardia eucalypti</name>
    <dbReference type="NCBI Taxonomy" id="648755"/>
    <lineage>
        <taxon>Bacteria</taxon>
        <taxon>Bacillati</taxon>
        <taxon>Actinomycetota</taxon>
        <taxon>Actinomycetes</taxon>
        <taxon>Pseudonocardiales</taxon>
        <taxon>Pseudonocardiaceae</taxon>
        <taxon>Pseudonocardia</taxon>
    </lineage>
</organism>
<comment type="caution">
    <text evidence="3">The sequence shown here is derived from an EMBL/GenBank/DDBJ whole genome shotgun (WGS) entry which is preliminary data.</text>
</comment>
<dbReference type="PANTHER" id="PTHR33164">
    <property type="entry name" value="TRANSCRIPTIONAL REGULATOR, MARR FAMILY"/>
    <property type="match status" value="1"/>
</dbReference>
<gene>
    <name evidence="3" type="ORF">GCM10023321_52550</name>
</gene>
<dbReference type="PANTHER" id="PTHR33164:SF5">
    <property type="entry name" value="ORGANIC HYDROPEROXIDE RESISTANCE TRANSCRIPTIONAL REGULATOR"/>
    <property type="match status" value="1"/>
</dbReference>
<evidence type="ECO:0000313" key="3">
    <source>
        <dbReference type="EMBL" id="GAA5164294.1"/>
    </source>
</evidence>
<comment type="subcellular location">
    <subcellularLocation>
        <location evidence="1">Cytoplasm</location>
    </subcellularLocation>
</comment>
<evidence type="ECO:0000259" key="2">
    <source>
        <dbReference type="PROSITE" id="PS50995"/>
    </source>
</evidence>
<protein>
    <submittedName>
        <fullName evidence="3">MarR family transcriptional regulator</fullName>
    </submittedName>
</protein>
<dbReference type="PROSITE" id="PS50995">
    <property type="entry name" value="HTH_MARR_2"/>
    <property type="match status" value="1"/>
</dbReference>